<feature type="domain" description="Reverse transcriptase zinc-binding" evidence="1">
    <location>
        <begin position="147"/>
        <end position="230"/>
    </location>
</feature>
<dbReference type="OrthoDB" id="684023at2759"/>
<evidence type="ECO:0000259" key="1">
    <source>
        <dbReference type="Pfam" id="PF13966"/>
    </source>
</evidence>
<keyword evidence="4" id="KW-1185">Reference proteome</keyword>
<reference evidence="3" key="3">
    <citation type="submission" date="2018-08" db="UniProtKB">
        <authorList>
            <consortium name="EnsemblPlants"/>
        </authorList>
    </citation>
    <scope>IDENTIFICATION</scope>
    <source>
        <strain evidence="3">cv. Bd21</strain>
    </source>
</reference>
<reference evidence="2" key="2">
    <citation type="submission" date="2017-06" db="EMBL/GenBank/DDBJ databases">
        <title>WGS assembly of Brachypodium distachyon.</title>
        <authorList>
            <consortium name="The International Brachypodium Initiative"/>
            <person name="Lucas S."/>
            <person name="Harmon-Smith M."/>
            <person name="Lail K."/>
            <person name="Tice H."/>
            <person name="Grimwood J."/>
            <person name="Bruce D."/>
            <person name="Barry K."/>
            <person name="Shu S."/>
            <person name="Lindquist E."/>
            <person name="Wang M."/>
            <person name="Pitluck S."/>
            <person name="Vogel J.P."/>
            <person name="Garvin D.F."/>
            <person name="Mockler T.C."/>
            <person name="Schmutz J."/>
            <person name="Rokhsar D."/>
            <person name="Bevan M.W."/>
        </authorList>
    </citation>
    <scope>NUCLEOTIDE SEQUENCE</scope>
    <source>
        <strain evidence="2">Bd21</strain>
    </source>
</reference>
<evidence type="ECO:0000313" key="2">
    <source>
        <dbReference type="EMBL" id="PNT63591.1"/>
    </source>
</evidence>
<dbReference type="EnsemblPlants" id="PNT63591">
    <property type="protein sequence ID" value="PNT63591"/>
    <property type="gene ID" value="BRADI_4g17885v3"/>
</dbReference>
<sequence>MKLESGDQDLSCQILQIKYLGEGGFFQSSSARGRHSFGKACMLLSNGLAQGVLIRLAMVVGFASARMFGVDEVPLSVHFFRLFRCCEQQGETVAEVLRDEDIHLSFRRSFGPEEQVEWEELCLILERVQLSDSCDQAYWCLTKNKRYATQSLYSALLHSGVRNLEIMDLWKASIPLKHKIFVWLGIQGRIQVTEELAKKGWPGERGCKLCGEPETADHVLLLCPIASFVWVILRDSFGWSAAPQSFGDFRALCLLKEGPSRHKWCVQGTGVSYWKTLLHEKRREPTMKMVAKVLEVLQLCVKEEKNRKLAMLVPAG</sequence>
<dbReference type="Pfam" id="PF13966">
    <property type="entry name" value="zf-RVT"/>
    <property type="match status" value="1"/>
</dbReference>
<gene>
    <name evidence="2" type="ORF">BRADI_4g17885v3</name>
</gene>
<dbReference type="EMBL" id="CM000883">
    <property type="protein sequence ID" value="PNT63591.1"/>
    <property type="molecule type" value="Genomic_DNA"/>
</dbReference>
<evidence type="ECO:0000313" key="3">
    <source>
        <dbReference type="EnsemblPlants" id="PNT63591"/>
    </source>
</evidence>
<name>A0A2K2CNG7_BRADI</name>
<dbReference type="PANTHER" id="PTHR36617:SF5">
    <property type="entry name" value="OS05G0421675 PROTEIN"/>
    <property type="match status" value="1"/>
</dbReference>
<dbReference type="AlphaFoldDB" id="A0A2K2CNG7"/>
<dbReference type="InterPro" id="IPR026960">
    <property type="entry name" value="RVT-Znf"/>
</dbReference>
<evidence type="ECO:0000313" key="4">
    <source>
        <dbReference type="Proteomes" id="UP000008810"/>
    </source>
</evidence>
<organism evidence="2">
    <name type="scientific">Brachypodium distachyon</name>
    <name type="common">Purple false brome</name>
    <name type="synonym">Trachynia distachya</name>
    <dbReference type="NCBI Taxonomy" id="15368"/>
    <lineage>
        <taxon>Eukaryota</taxon>
        <taxon>Viridiplantae</taxon>
        <taxon>Streptophyta</taxon>
        <taxon>Embryophyta</taxon>
        <taxon>Tracheophyta</taxon>
        <taxon>Spermatophyta</taxon>
        <taxon>Magnoliopsida</taxon>
        <taxon>Liliopsida</taxon>
        <taxon>Poales</taxon>
        <taxon>Poaceae</taxon>
        <taxon>BOP clade</taxon>
        <taxon>Pooideae</taxon>
        <taxon>Stipodae</taxon>
        <taxon>Brachypodieae</taxon>
        <taxon>Brachypodium</taxon>
    </lineage>
</organism>
<reference evidence="2 3" key="1">
    <citation type="journal article" date="2010" name="Nature">
        <title>Genome sequencing and analysis of the model grass Brachypodium distachyon.</title>
        <authorList>
            <consortium name="International Brachypodium Initiative"/>
        </authorList>
    </citation>
    <scope>NUCLEOTIDE SEQUENCE [LARGE SCALE GENOMIC DNA]</scope>
    <source>
        <strain evidence="2 3">Bd21</strain>
    </source>
</reference>
<dbReference type="PANTHER" id="PTHR36617">
    <property type="entry name" value="PROTEIN, PUTATIVE-RELATED"/>
    <property type="match status" value="1"/>
</dbReference>
<dbReference type="Gramene" id="PNT63591">
    <property type="protein sequence ID" value="PNT63591"/>
    <property type="gene ID" value="BRADI_4g17885v3"/>
</dbReference>
<proteinExistence type="predicted"/>
<dbReference type="InParanoid" id="A0A2K2CNG7"/>
<protein>
    <recommendedName>
        <fullName evidence="1">Reverse transcriptase zinc-binding domain-containing protein</fullName>
    </recommendedName>
</protein>
<accession>A0A2K2CNG7</accession>
<dbReference type="Proteomes" id="UP000008810">
    <property type="component" value="Chromosome 4"/>
</dbReference>